<name>U2P6M9_9BACT</name>
<proteinExistence type="predicted"/>
<dbReference type="AlphaFoldDB" id="U2P6M9"/>
<dbReference type="EMBL" id="AWEY01000008">
    <property type="protein sequence ID" value="ERK39811.1"/>
    <property type="molecule type" value="Genomic_DNA"/>
</dbReference>
<dbReference type="Proteomes" id="UP000016648">
    <property type="component" value="Unassembled WGS sequence"/>
</dbReference>
<accession>U2P6M9</accession>
<protein>
    <submittedName>
        <fullName evidence="1">Uncharacterized protein</fullName>
    </submittedName>
</protein>
<gene>
    <name evidence="1" type="ORF">HMPREF9135_0263</name>
</gene>
<evidence type="ECO:0000313" key="1">
    <source>
        <dbReference type="EMBL" id="ERK39811.1"/>
    </source>
</evidence>
<organism evidence="1 2">
    <name type="scientific">Segatella baroniae F0067</name>
    <dbReference type="NCBI Taxonomy" id="1115809"/>
    <lineage>
        <taxon>Bacteria</taxon>
        <taxon>Pseudomonadati</taxon>
        <taxon>Bacteroidota</taxon>
        <taxon>Bacteroidia</taxon>
        <taxon>Bacteroidales</taxon>
        <taxon>Prevotellaceae</taxon>
        <taxon>Segatella</taxon>
    </lineage>
</organism>
<sequence>MGACTILTDCKHPSKIESHKKYLMIVSKQMPVGTLSSEALRPFHRLSLGVKKNPISRETGFYIFKLLLQTRLHRLEEWTNQVVPTCCQSRELP</sequence>
<reference evidence="1 2" key="1">
    <citation type="submission" date="2013-08" db="EMBL/GenBank/DDBJ databases">
        <authorList>
            <person name="Durkin A.S."/>
            <person name="Haft D.R."/>
            <person name="McCorrison J."/>
            <person name="Torralba M."/>
            <person name="Gillis M."/>
            <person name="Haft D.H."/>
            <person name="Methe B."/>
            <person name="Sutton G."/>
            <person name="Nelson K.E."/>
        </authorList>
    </citation>
    <scope>NUCLEOTIDE SEQUENCE [LARGE SCALE GENOMIC DNA]</scope>
    <source>
        <strain evidence="1 2">F0067</strain>
    </source>
</reference>
<evidence type="ECO:0000313" key="2">
    <source>
        <dbReference type="Proteomes" id="UP000016648"/>
    </source>
</evidence>
<keyword evidence="2" id="KW-1185">Reference proteome</keyword>
<comment type="caution">
    <text evidence="1">The sequence shown here is derived from an EMBL/GenBank/DDBJ whole genome shotgun (WGS) entry which is preliminary data.</text>
</comment>